<organism evidence="3 4">
    <name type="scientific">Elsinoe australis</name>
    <dbReference type="NCBI Taxonomy" id="40998"/>
    <lineage>
        <taxon>Eukaryota</taxon>
        <taxon>Fungi</taxon>
        <taxon>Dikarya</taxon>
        <taxon>Ascomycota</taxon>
        <taxon>Pezizomycotina</taxon>
        <taxon>Dothideomycetes</taxon>
        <taxon>Dothideomycetidae</taxon>
        <taxon>Myriangiales</taxon>
        <taxon>Elsinoaceae</taxon>
        <taxon>Elsinoe</taxon>
    </lineage>
</organism>
<keyword evidence="2" id="KW-0732">Signal</keyword>
<sequence>MKVTLSSALCLALSLSMASAQFQVLPSSHISRRADTAAYDAKKLELQDQLKQAAANPSEASKIQQELLELNKMQQDDINGGQTANGGTVAKRSPQSAADIKAQEDAKKAVNDMTVQQNKVIEDHAASDAQKQQEDADIQAQRKADNPGSGVGAGVLTQHITPSQVRGWDGQLVSQGPDENGPTM</sequence>
<feature type="signal peptide" evidence="2">
    <location>
        <begin position="1"/>
        <end position="20"/>
    </location>
</feature>
<dbReference type="AlphaFoldDB" id="A0A2P7YKU8"/>
<name>A0A2P7YKU8_9PEZI</name>
<dbReference type="EMBL" id="NHZQ01000419">
    <property type="protein sequence ID" value="PSK36597.1"/>
    <property type="molecule type" value="Genomic_DNA"/>
</dbReference>
<evidence type="ECO:0000313" key="3">
    <source>
        <dbReference type="EMBL" id="PSK36597.1"/>
    </source>
</evidence>
<evidence type="ECO:0000313" key="4">
    <source>
        <dbReference type="Proteomes" id="UP000243723"/>
    </source>
</evidence>
<dbReference type="Proteomes" id="UP000243723">
    <property type="component" value="Unassembled WGS sequence"/>
</dbReference>
<feature type="region of interest" description="Disordered" evidence="1">
    <location>
        <begin position="77"/>
        <end position="105"/>
    </location>
</feature>
<feature type="compositionally biased region" description="Basic and acidic residues" evidence="1">
    <location>
        <begin position="123"/>
        <end position="145"/>
    </location>
</feature>
<proteinExistence type="predicted"/>
<keyword evidence="4" id="KW-1185">Reference proteome</keyword>
<gene>
    <name evidence="3" type="ORF">B9Z65_1780</name>
</gene>
<feature type="region of interest" description="Disordered" evidence="1">
    <location>
        <begin position="123"/>
        <end position="184"/>
    </location>
</feature>
<protein>
    <submittedName>
        <fullName evidence="3">Uncharacterized protein</fullName>
    </submittedName>
</protein>
<feature type="chain" id="PRO_5015149910" evidence="2">
    <location>
        <begin position="21"/>
        <end position="184"/>
    </location>
</feature>
<accession>A0A2P7YKU8</accession>
<evidence type="ECO:0000256" key="2">
    <source>
        <dbReference type="SAM" id="SignalP"/>
    </source>
</evidence>
<feature type="compositionally biased region" description="Polar residues" evidence="1">
    <location>
        <begin position="77"/>
        <end position="86"/>
    </location>
</feature>
<evidence type="ECO:0000256" key="1">
    <source>
        <dbReference type="SAM" id="MobiDB-lite"/>
    </source>
</evidence>
<reference evidence="3 4" key="1">
    <citation type="submission" date="2017-05" db="EMBL/GenBank/DDBJ databases">
        <title>Draft genome sequence of Elsinoe australis.</title>
        <authorList>
            <person name="Cheng Q."/>
        </authorList>
    </citation>
    <scope>NUCLEOTIDE SEQUENCE [LARGE SCALE GENOMIC DNA]</scope>
    <source>
        <strain evidence="3 4">NL1</strain>
    </source>
</reference>
<comment type="caution">
    <text evidence="3">The sequence shown here is derived from an EMBL/GenBank/DDBJ whole genome shotgun (WGS) entry which is preliminary data.</text>
</comment>